<sequence length="446" mass="49966">MLTSSLPIVPTTPPNHNHPSDPSSAPPPNRRLWSSPAISDYFSGDETASFTLSPPAPSFKSAATFAENELPKESTKTDSTRKFDPPAGLVRALSTSLNVEAQMSRAAQSQRLLLMRLNAVGRAIVQADLSEVHCERLAVDVSRLESTLAAPDAQSREPAEIAESGLFDEEEEDEEDDTLSKVVEEEEPESETLNQAEEKEEPEVALTAEISLAELERAQIKRQEAAELIARVTKSAEELRERYREMKHVNDIATSKLEAAANEIFRLRQENQTLNSDDKNSDLLYLRLRLNNLEERAKQGLGRKRQEELVDSIEKLSIESSPKRQESRDTGHGASRSPEATMTNSINADYQFDVEEPRKINGHAYPSYRHRSLPEDVFGCNDEPDDKMANDGLSKDDEEDEDESKIGNNKITSSHDEEDESKPLTPWQQLWDGISDFVGIHDYYSE</sequence>
<dbReference type="AlphaFoldDB" id="A0A6A6U8J1"/>
<feature type="region of interest" description="Disordered" evidence="2">
    <location>
        <begin position="1"/>
        <end position="37"/>
    </location>
</feature>
<keyword evidence="1" id="KW-0175">Coiled coil</keyword>
<feature type="region of interest" description="Disordered" evidence="2">
    <location>
        <begin position="315"/>
        <end position="353"/>
    </location>
</feature>
<keyword evidence="4" id="KW-1185">Reference proteome</keyword>
<proteinExistence type="predicted"/>
<feature type="region of interest" description="Disordered" evidence="2">
    <location>
        <begin position="376"/>
        <end position="427"/>
    </location>
</feature>
<evidence type="ECO:0000313" key="4">
    <source>
        <dbReference type="Proteomes" id="UP000799302"/>
    </source>
</evidence>
<feature type="coiled-coil region" evidence="1">
    <location>
        <begin position="215"/>
        <end position="277"/>
    </location>
</feature>
<reference evidence="3" key="1">
    <citation type="journal article" date="2020" name="Stud. Mycol.">
        <title>101 Dothideomycetes genomes: a test case for predicting lifestyles and emergence of pathogens.</title>
        <authorList>
            <person name="Haridas S."/>
            <person name="Albert R."/>
            <person name="Binder M."/>
            <person name="Bloem J."/>
            <person name="Labutti K."/>
            <person name="Salamov A."/>
            <person name="Andreopoulos B."/>
            <person name="Baker S."/>
            <person name="Barry K."/>
            <person name="Bills G."/>
            <person name="Bluhm B."/>
            <person name="Cannon C."/>
            <person name="Castanera R."/>
            <person name="Culley D."/>
            <person name="Daum C."/>
            <person name="Ezra D."/>
            <person name="Gonzalez J."/>
            <person name="Henrissat B."/>
            <person name="Kuo A."/>
            <person name="Liang C."/>
            <person name="Lipzen A."/>
            <person name="Lutzoni F."/>
            <person name="Magnuson J."/>
            <person name="Mondo S."/>
            <person name="Nolan M."/>
            <person name="Ohm R."/>
            <person name="Pangilinan J."/>
            <person name="Park H.-J."/>
            <person name="Ramirez L."/>
            <person name="Alfaro M."/>
            <person name="Sun H."/>
            <person name="Tritt A."/>
            <person name="Yoshinaga Y."/>
            <person name="Zwiers L.-H."/>
            <person name="Turgeon B."/>
            <person name="Goodwin S."/>
            <person name="Spatafora J."/>
            <person name="Crous P."/>
            <person name="Grigoriev I."/>
        </authorList>
    </citation>
    <scope>NUCLEOTIDE SEQUENCE</scope>
    <source>
        <strain evidence="3">CBS 115976</strain>
    </source>
</reference>
<gene>
    <name evidence="3" type="ORF">BT63DRAFT_414582</name>
</gene>
<evidence type="ECO:0000313" key="3">
    <source>
        <dbReference type="EMBL" id="KAF2668595.1"/>
    </source>
</evidence>
<feature type="compositionally biased region" description="Basic and acidic residues" evidence="2">
    <location>
        <begin position="315"/>
        <end position="331"/>
    </location>
</feature>
<evidence type="ECO:0000256" key="1">
    <source>
        <dbReference type="SAM" id="Coils"/>
    </source>
</evidence>
<dbReference type="EMBL" id="MU004236">
    <property type="protein sequence ID" value="KAF2668595.1"/>
    <property type="molecule type" value="Genomic_DNA"/>
</dbReference>
<organism evidence="3 4">
    <name type="scientific">Microthyrium microscopicum</name>
    <dbReference type="NCBI Taxonomy" id="703497"/>
    <lineage>
        <taxon>Eukaryota</taxon>
        <taxon>Fungi</taxon>
        <taxon>Dikarya</taxon>
        <taxon>Ascomycota</taxon>
        <taxon>Pezizomycotina</taxon>
        <taxon>Dothideomycetes</taxon>
        <taxon>Dothideomycetes incertae sedis</taxon>
        <taxon>Microthyriales</taxon>
        <taxon>Microthyriaceae</taxon>
        <taxon>Microthyrium</taxon>
    </lineage>
</organism>
<feature type="compositionally biased region" description="Basic and acidic residues" evidence="2">
    <location>
        <begin position="386"/>
        <end position="395"/>
    </location>
</feature>
<feature type="compositionally biased region" description="Low complexity" evidence="2">
    <location>
        <begin position="14"/>
        <end position="23"/>
    </location>
</feature>
<feature type="region of interest" description="Disordered" evidence="2">
    <location>
        <begin position="148"/>
        <end position="204"/>
    </location>
</feature>
<dbReference type="Proteomes" id="UP000799302">
    <property type="component" value="Unassembled WGS sequence"/>
</dbReference>
<feature type="compositionally biased region" description="Basic and acidic residues" evidence="2">
    <location>
        <begin position="69"/>
        <end position="84"/>
    </location>
</feature>
<feature type="region of interest" description="Disordered" evidence="2">
    <location>
        <begin position="64"/>
        <end position="86"/>
    </location>
</feature>
<name>A0A6A6U8J1_9PEZI</name>
<evidence type="ECO:0000256" key="2">
    <source>
        <dbReference type="SAM" id="MobiDB-lite"/>
    </source>
</evidence>
<protein>
    <submittedName>
        <fullName evidence="3">Uncharacterized protein</fullName>
    </submittedName>
</protein>
<feature type="compositionally biased region" description="Acidic residues" evidence="2">
    <location>
        <begin position="166"/>
        <end position="177"/>
    </location>
</feature>
<accession>A0A6A6U8J1</accession>
<dbReference type="OrthoDB" id="4448936at2759"/>
<feature type="compositionally biased region" description="Polar residues" evidence="2">
    <location>
        <begin position="338"/>
        <end position="348"/>
    </location>
</feature>